<sequence>MFLTRHNLILIAIVELLRMGTAQITFTDQWTKRSGISPIPLLKDLQLDLEACSMVNAFIVVHSEHSKKAFTILYATRWMSRRLLVAKQLDLEACSPRFINTWIFELSEMRRREMAVLSAIGRCIHQ</sequence>
<dbReference type="WBParaSite" id="ALUE_0000912501-mRNA-1">
    <property type="protein sequence ID" value="ALUE_0000912501-mRNA-1"/>
    <property type="gene ID" value="ALUE_0000912501"/>
</dbReference>
<feature type="chain" id="PRO_5005656492" evidence="1">
    <location>
        <begin position="23"/>
        <end position="126"/>
    </location>
</feature>
<evidence type="ECO:0000256" key="1">
    <source>
        <dbReference type="SAM" id="SignalP"/>
    </source>
</evidence>
<evidence type="ECO:0000313" key="3">
    <source>
        <dbReference type="WBParaSite" id="ALUE_0000912501-mRNA-1"/>
    </source>
</evidence>
<keyword evidence="2" id="KW-1185">Reference proteome</keyword>
<name>A0A0M3HZI1_ASCLU</name>
<proteinExistence type="predicted"/>
<dbReference type="AlphaFoldDB" id="A0A0M3HZI1"/>
<feature type="signal peptide" evidence="1">
    <location>
        <begin position="1"/>
        <end position="22"/>
    </location>
</feature>
<evidence type="ECO:0000313" key="2">
    <source>
        <dbReference type="Proteomes" id="UP000036681"/>
    </source>
</evidence>
<protein>
    <submittedName>
        <fullName evidence="3">Secreted protein</fullName>
    </submittedName>
</protein>
<keyword evidence="1" id="KW-0732">Signal</keyword>
<organism evidence="2 3">
    <name type="scientific">Ascaris lumbricoides</name>
    <name type="common">Giant roundworm</name>
    <dbReference type="NCBI Taxonomy" id="6252"/>
    <lineage>
        <taxon>Eukaryota</taxon>
        <taxon>Metazoa</taxon>
        <taxon>Ecdysozoa</taxon>
        <taxon>Nematoda</taxon>
        <taxon>Chromadorea</taxon>
        <taxon>Rhabditida</taxon>
        <taxon>Spirurina</taxon>
        <taxon>Ascaridomorpha</taxon>
        <taxon>Ascaridoidea</taxon>
        <taxon>Ascarididae</taxon>
        <taxon>Ascaris</taxon>
    </lineage>
</organism>
<accession>A0A0M3HZI1</accession>
<reference evidence="3" key="1">
    <citation type="submission" date="2017-02" db="UniProtKB">
        <authorList>
            <consortium name="WormBaseParasite"/>
        </authorList>
    </citation>
    <scope>IDENTIFICATION</scope>
</reference>
<dbReference type="Proteomes" id="UP000036681">
    <property type="component" value="Unplaced"/>
</dbReference>